<comment type="caution">
    <text evidence="2">The sequence shown here is derived from an EMBL/GenBank/DDBJ whole genome shotgun (WGS) entry which is preliminary data.</text>
</comment>
<reference evidence="2 3" key="1">
    <citation type="journal article" date="2019" name="Int. J. Syst. Evol. Microbiol.">
        <title>The Global Catalogue of Microorganisms (GCM) 10K type strain sequencing project: providing services to taxonomists for standard genome sequencing and annotation.</title>
        <authorList>
            <consortium name="The Broad Institute Genomics Platform"/>
            <consortium name="The Broad Institute Genome Sequencing Center for Infectious Disease"/>
            <person name="Wu L."/>
            <person name="Ma J."/>
        </authorList>
    </citation>
    <scope>NUCLEOTIDE SEQUENCE [LARGE SCALE GENOMIC DNA]</scope>
    <source>
        <strain evidence="2 3">JCM 19585</strain>
    </source>
</reference>
<accession>A0A830EZ03</accession>
<dbReference type="Gene3D" id="3.40.50.1100">
    <property type="match status" value="2"/>
</dbReference>
<dbReference type="NCBIfam" id="NF006050">
    <property type="entry name" value="PRK08197.1"/>
    <property type="match status" value="1"/>
</dbReference>
<dbReference type="InterPro" id="IPR050214">
    <property type="entry name" value="Cys_Synth/Cystath_Beta-Synth"/>
</dbReference>
<evidence type="ECO:0000259" key="1">
    <source>
        <dbReference type="Pfam" id="PF00291"/>
    </source>
</evidence>
<dbReference type="RefSeq" id="WP_188884419.1">
    <property type="nucleotide sequence ID" value="NZ_BMPF01000006.1"/>
</dbReference>
<evidence type="ECO:0000313" key="2">
    <source>
        <dbReference type="EMBL" id="GGL43942.1"/>
    </source>
</evidence>
<dbReference type="InterPro" id="IPR001926">
    <property type="entry name" value="TrpB-like_PALP"/>
</dbReference>
<organism evidence="2 3">
    <name type="scientific">Halarchaeum grantii</name>
    <dbReference type="NCBI Taxonomy" id="1193105"/>
    <lineage>
        <taxon>Archaea</taxon>
        <taxon>Methanobacteriati</taxon>
        <taxon>Methanobacteriota</taxon>
        <taxon>Stenosarchaea group</taxon>
        <taxon>Halobacteria</taxon>
        <taxon>Halobacteriales</taxon>
        <taxon>Halobacteriaceae</taxon>
    </lineage>
</organism>
<dbReference type="Pfam" id="PF00291">
    <property type="entry name" value="PALP"/>
    <property type="match status" value="1"/>
</dbReference>
<dbReference type="EMBL" id="BMPF01000006">
    <property type="protein sequence ID" value="GGL43942.1"/>
    <property type="molecule type" value="Genomic_DNA"/>
</dbReference>
<protein>
    <submittedName>
        <fullName evidence="2">Threonine synthase</fullName>
    </submittedName>
</protein>
<gene>
    <name evidence="2" type="ORF">GCM10009037_29240</name>
</gene>
<dbReference type="Proteomes" id="UP000628840">
    <property type="component" value="Unassembled WGS sequence"/>
</dbReference>
<evidence type="ECO:0000313" key="3">
    <source>
        <dbReference type="Proteomes" id="UP000628840"/>
    </source>
</evidence>
<dbReference type="OrthoDB" id="341080at2157"/>
<sequence length="397" mass="41042">METNPALAGVTCTDCDESFDAAAATGRCPDCGGILDVEYDLDALDVSRETFENRSERSQWRYRELLPFAREAAVTTNEGGTPLVPVPELAAEFGVEAVYVKDEGRNPTGTIDDRAQSVAATAAREAGATDVALASTGDDGQSAAAYAARAGLESHTFVPTRASFTNKAMVNVHGGDMSVVEGRIGDADAAFADAVAEHDDWHPVQVFSTPFAHEGLKTAYFEVAEALDWSAPDHVVHPTGRGAGLHAIATAAREFADLGLVDSVPAVHAAQAEGCAPIVRAFEEGRDGHEPWEAPDTICGRIEIPDPTGSALALAAVRETGGDAVAAPDPEILEGATSLAESAGLELGASSGASVAAAYALAERDAFASDDVLVLVNAGAGSKDDDILRSHLMGKGI</sequence>
<dbReference type="InterPro" id="IPR036052">
    <property type="entry name" value="TrpB-like_PALP_sf"/>
</dbReference>
<dbReference type="AlphaFoldDB" id="A0A830EZ03"/>
<dbReference type="SUPFAM" id="SSF53686">
    <property type="entry name" value="Tryptophan synthase beta subunit-like PLP-dependent enzymes"/>
    <property type="match status" value="1"/>
</dbReference>
<dbReference type="PANTHER" id="PTHR10314">
    <property type="entry name" value="CYSTATHIONINE BETA-SYNTHASE"/>
    <property type="match status" value="1"/>
</dbReference>
<feature type="domain" description="Tryptophan synthase beta chain-like PALP" evidence="1">
    <location>
        <begin position="74"/>
        <end position="377"/>
    </location>
</feature>
<proteinExistence type="predicted"/>
<name>A0A830EZ03_9EURY</name>
<keyword evidence="3" id="KW-1185">Reference proteome</keyword>